<comment type="similarity">
    <text evidence="2 7 8">Belongs to the triosephosphate isomerase family.</text>
</comment>
<protein>
    <recommendedName>
        <fullName evidence="7 8">Triosephosphate isomerase</fullName>
        <shortName evidence="7">TIM</shortName>
        <shortName evidence="7">TPI</shortName>
        <ecNumber evidence="7 8">5.3.1.1</ecNumber>
    </recommendedName>
    <alternativeName>
        <fullName evidence="7">Triose-phosphate isomerase</fullName>
    </alternativeName>
</protein>
<dbReference type="InterPro" id="IPR035990">
    <property type="entry name" value="TIM_sf"/>
</dbReference>
<dbReference type="Pfam" id="PF00121">
    <property type="entry name" value="TIM"/>
    <property type="match status" value="1"/>
</dbReference>
<reference evidence="9" key="1">
    <citation type="submission" date="2020-02" db="EMBL/GenBank/DDBJ databases">
        <authorList>
            <person name="Meier V. D."/>
        </authorList>
    </citation>
    <scope>NUCLEOTIDE SEQUENCE</scope>
    <source>
        <strain evidence="9">AVDCRST_MAG18</strain>
    </source>
</reference>
<evidence type="ECO:0000256" key="3">
    <source>
        <dbReference type="ARBA" id="ARBA00022432"/>
    </source>
</evidence>
<dbReference type="PROSITE" id="PS00171">
    <property type="entry name" value="TIM_1"/>
    <property type="match status" value="1"/>
</dbReference>
<comment type="subunit">
    <text evidence="7 8">Homodimer.</text>
</comment>
<evidence type="ECO:0000256" key="8">
    <source>
        <dbReference type="RuleBase" id="RU363013"/>
    </source>
</evidence>
<comment type="pathway">
    <text evidence="1 7 8">Carbohydrate degradation; glycolysis; D-glyceraldehyde 3-phosphate from glycerone phosphate: step 1/1.</text>
</comment>
<feature type="binding site" evidence="7">
    <location>
        <begin position="9"/>
        <end position="11"/>
    </location>
    <ligand>
        <name>substrate</name>
    </ligand>
</feature>
<dbReference type="PANTHER" id="PTHR21139">
    <property type="entry name" value="TRIOSEPHOSPHATE ISOMERASE"/>
    <property type="match status" value="1"/>
</dbReference>
<dbReference type="InterPro" id="IPR013785">
    <property type="entry name" value="Aldolase_TIM"/>
</dbReference>
<dbReference type="EC" id="5.3.1.1" evidence="7 8"/>
<keyword evidence="3 7" id="KW-0312">Gluconeogenesis</keyword>
<sequence>MRTPIIAGNWKMNTTYDEAMDLVEELVDGLEGRDVEEIDIVLCPPALWLFPAAEYVEDTGLLLGAQNCHATDRGAFTGEISAAMLTDQCSYVIVGHSERRQHFGETDEIVAGKVAAALRHGLRPIVCVGEGLAERDAGATDAVIARQVSAAFAPVEDGHVAECVVAYEPIWAIGSGRAADGVEANRVAGLIRGTLGEQFGAARAAQIRIQYGGSVTDANIAEFIGQPEIDGALVGGASLKAETFIQLCTIAAGKAGA</sequence>
<dbReference type="PROSITE" id="PS51440">
    <property type="entry name" value="TIM_2"/>
    <property type="match status" value="1"/>
</dbReference>
<dbReference type="AlphaFoldDB" id="A0A6J4UIS6"/>
<comment type="catalytic activity">
    <reaction evidence="7 8">
        <text>D-glyceraldehyde 3-phosphate = dihydroxyacetone phosphate</text>
        <dbReference type="Rhea" id="RHEA:18585"/>
        <dbReference type="ChEBI" id="CHEBI:57642"/>
        <dbReference type="ChEBI" id="CHEBI:59776"/>
        <dbReference type="EC" id="5.3.1.1"/>
    </reaction>
</comment>
<keyword evidence="4 7" id="KW-0963">Cytoplasm</keyword>
<dbReference type="SUPFAM" id="SSF51351">
    <property type="entry name" value="Triosephosphate isomerase (TIM)"/>
    <property type="match status" value="1"/>
</dbReference>
<evidence type="ECO:0000256" key="2">
    <source>
        <dbReference type="ARBA" id="ARBA00007422"/>
    </source>
</evidence>
<feature type="binding site" evidence="7">
    <location>
        <begin position="235"/>
        <end position="236"/>
    </location>
    <ligand>
        <name>substrate</name>
    </ligand>
</feature>
<feature type="binding site" evidence="7">
    <location>
        <position position="214"/>
    </location>
    <ligand>
        <name>substrate</name>
    </ligand>
</feature>
<evidence type="ECO:0000256" key="7">
    <source>
        <dbReference type="HAMAP-Rule" id="MF_00147"/>
    </source>
</evidence>
<dbReference type="GO" id="GO:0046166">
    <property type="term" value="P:glyceraldehyde-3-phosphate biosynthetic process"/>
    <property type="evidence" value="ECO:0007669"/>
    <property type="project" value="TreeGrafter"/>
</dbReference>
<dbReference type="GO" id="GO:0004807">
    <property type="term" value="F:triose-phosphate isomerase activity"/>
    <property type="evidence" value="ECO:0007669"/>
    <property type="project" value="UniProtKB-UniRule"/>
</dbReference>
<evidence type="ECO:0000256" key="1">
    <source>
        <dbReference type="ARBA" id="ARBA00004680"/>
    </source>
</evidence>
<organism evidence="9">
    <name type="scientific">uncultured Thermomicrobiales bacterium</name>
    <dbReference type="NCBI Taxonomy" id="1645740"/>
    <lineage>
        <taxon>Bacteria</taxon>
        <taxon>Pseudomonadati</taxon>
        <taxon>Thermomicrobiota</taxon>
        <taxon>Thermomicrobia</taxon>
        <taxon>Thermomicrobiales</taxon>
        <taxon>environmental samples</taxon>
    </lineage>
</organism>
<dbReference type="FunFam" id="3.20.20.70:FF:000016">
    <property type="entry name" value="Triosephosphate isomerase"/>
    <property type="match status" value="1"/>
</dbReference>
<dbReference type="EMBL" id="CADCWN010000015">
    <property type="protein sequence ID" value="CAA9549213.1"/>
    <property type="molecule type" value="Genomic_DNA"/>
</dbReference>
<dbReference type="GO" id="GO:0006094">
    <property type="term" value="P:gluconeogenesis"/>
    <property type="evidence" value="ECO:0007669"/>
    <property type="project" value="UniProtKB-UniRule"/>
</dbReference>
<evidence type="ECO:0000313" key="9">
    <source>
        <dbReference type="EMBL" id="CAA9549213.1"/>
    </source>
</evidence>
<dbReference type="GO" id="GO:0019563">
    <property type="term" value="P:glycerol catabolic process"/>
    <property type="evidence" value="ECO:0007669"/>
    <property type="project" value="TreeGrafter"/>
</dbReference>
<gene>
    <name evidence="7" type="primary">tpiA</name>
    <name evidence="9" type="ORF">AVDCRST_MAG18-152</name>
</gene>
<name>A0A6J4UIS6_9BACT</name>
<accession>A0A6J4UIS6</accession>
<dbReference type="PANTHER" id="PTHR21139:SF42">
    <property type="entry name" value="TRIOSEPHOSPHATE ISOMERASE"/>
    <property type="match status" value="1"/>
</dbReference>
<keyword evidence="6 7" id="KW-0413">Isomerase</keyword>
<dbReference type="NCBIfam" id="TIGR00419">
    <property type="entry name" value="tim"/>
    <property type="match status" value="1"/>
</dbReference>
<comment type="pathway">
    <text evidence="7 8">Carbohydrate biosynthesis; gluconeogenesis.</text>
</comment>
<dbReference type="GO" id="GO:0005829">
    <property type="term" value="C:cytosol"/>
    <property type="evidence" value="ECO:0007669"/>
    <property type="project" value="TreeGrafter"/>
</dbReference>
<dbReference type="GO" id="GO:0006096">
    <property type="term" value="P:glycolytic process"/>
    <property type="evidence" value="ECO:0007669"/>
    <property type="project" value="UniProtKB-UniRule"/>
</dbReference>
<comment type="subcellular location">
    <subcellularLocation>
        <location evidence="7 8">Cytoplasm</location>
    </subcellularLocation>
</comment>
<dbReference type="InterPro" id="IPR020861">
    <property type="entry name" value="Triosephosphate_isomerase_AS"/>
</dbReference>
<dbReference type="UniPathway" id="UPA00109">
    <property type="reaction ID" value="UER00189"/>
</dbReference>
<dbReference type="HAMAP" id="MF_00147_B">
    <property type="entry name" value="TIM_B"/>
    <property type="match status" value="1"/>
</dbReference>
<evidence type="ECO:0000256" key="6">
    <source>
        <dbReference type="ARBA" id="ARBA00023235"/>
    </source>
</evidence>
<keyword evidence="5 7" id="KW-0324">Glycolysis</keyword>
<dbReference type="CDD" id="cd00311">
    <property type="entry name" value="TIM"/>
    <property type="match status" value="1"/>
</dbReference>
<proteinExistence type="inferred from homology"/>
<dbReference type="Gene3D" id="3.20.20.70">
    <property type="entry name" value="Aldolase class I"/>
    <property type="match status" value="1"/>
</dbReference>
<feature type="active site" description="Proton acceptor" evidence="7">
    <location>
        <position position="168"/>
    </location>
</feature>
<dbReference type="InterPro" id="IPR000652">
    <property type="entry name" value="Triosephosphate_isomerase"/>
</dbReference>
<feature type="binding site" evidence="7">
    <location>
        <position position="174"/>
    </location>
    <ligand>
        <name>substrate</name>
    </ligand>
</feature>
<comment type="function">
    <text evidence="7">Involved in the gluconeogenesis. Catalyzes stereospecifically the conversion of dihydroxyacetone phosphate (DHAP) to D-glyceraldehyde-3-phosphate (G3P).</text>
</comment>
<feature type="active site" description="Electrophile" evidence="7">
    <location>
        <position position="96"/>
    </location>
</feature>
<dbReference type="UniPathway" id="UPA00138"/>
<evidence type="ECO:0000256" key="4">
    <source>
        <dbReference type="ARBA" id="ARBA00022490"/>
    </source>
</evidence>
<evidence type="ECO:0000256" key="5">
    <source>
        <dbReference type="ARBA" id="ARBA00023152"/>
    </source>
</evidence>
<dbReference type="InterPro" id="IPR022896">
    <property type="entry name" value="TrioseP_Isoase_bac/euk"/>
</dbReference>